<gene>
    <name evidence="2" type="ordered locus">MSMEI_2023</name>
</gene>
<feature type="domain" description="DUF6285" evidence="1">
    <location>
        <begin position="48"/>
        <end position="127"/>
    </location>
</feature>
<dbReference type="AlphaFoldDB" id="I7G763"/>
<dbReference type="EMBL" id="CP001663">
    <property type="protein sequence ID" value="AFP38494.1"/>
    <property type="molecule type" value="Genomic_DNA"/>
</dbReference>
<reference evidence="2 3" key="2">
    <citation type="journal article" date="2009" name="Genome Res.">
        <title>Ortho-proteogenomics: multiple proteomes investigation through orthology and a new MS-based protocol.</title>
        <authorList>
            <person name="Gallien S."/>
            <person name="Perrodou E."/>
            <person name="Carapito C."/>
            <person name="Deshayes C."/>
            <person name="Reyrat J.M."/>
            <person name="Van Dorsselaer A."/>
            <person name="Poch O."/>
            <person name="Schaeffer C."/>
            <person name="Lecompte O."/>
        </authorList>
    </citation>
    <scope>NUCLEOTIDE SEQUENCE [LARGE SCALE GENOMIC DNA]</scope>
    <source>
        <strain evidence="3">ATCC 700084 / mc(2)155</strain>
    </source>
</reference>
<dbReference type="InterPro" id="IPR046252">
    <property type="entry name" value="DUF6285"/>
</dbReference>
<dbReference type="PATRIC" id="fig|246196.56.peg.2076"/>
<evidence type="ECO:0000313" key="3">
    <source>
        <dbReference type="Proteomes" id="UP000006158"/>
    </source>
</evidence>
<dbReference type="Proteomes" id="UP000006158">
    <property type="component" value="Chromosome"/>
</dbReference>
<dbReference type="Pfam" id="PF19802">
    <property type="entry name" value="DUF6285"/>
    <property type="match status" value="1"/>
</dbReference>
<name>I7G763_MYCS2</name>
<proteinExistence type="predicted"/>
<sequence>MGHLDVAGREHRMTGPYGRPTAAELVAAVAEFLDTDVRAATKNAGASAGAVNFHARVAANALRMVERELLAGDPADELEAVHRLGFDDEAALATAIRAGDLDDRPDEVTACLRALVKRRLDVAHPGYDTP</sequence>
<dbReference type="KEGG" id="msg:MSMEI_2023"/>
<organism evidence="2 3">
    <name type="scientific">Mycolicibacterium smegmatis (strain ATCC 700084 / mc(2)155)</name>
    <name type="common">Mycobacterium smegmatis</name>
    <dbReference type="NCBI Taxonomy" id="246196"/>
    <lineage>
        <taxon>Bacteria</taxon>
        <taxon>Bacillati</taxon>
        <taxon>Actinomycetota</taxon>
        <taxon>Actinomycetes</taxon>
        <taxon>Mycobacteriales</taxon>
        <taxon>Mycobacteriaceae</taxon>
        <taxon>Mycolicibacterium</taxon>
    </lineage>
</organism>
<protein>
    <recommendedName>
        <fullName evidence="1">DUF6285 domain-containing protein</fullName>
    </recommendedName>
</protein>
<evidence type="ECO:0000313" key="2">
    <source>
        <dbReference type="EMBL" id="AFP38494.1"/>
    </source>
</evidence>
<reference evidence="2 3" key="1">
    <citation type="journal article" date="2007" name="Genome Biol.">
        <title>Interrupted coding sequences in Mycobacterium smegmatis: authentic mutations or sequencing errors?</title>
        <authorList>
            <person name="Deshayes C."/>
            <person name="Perrodou E."/>
            <person name="Gallien S."/>
            <person name="Euphrasie D."/>
            <person name="Schaeffer C."/>
            <person name="Van-Dorsselaer A."/>
            <person name="Poch O."/>
            <person name="Lecompte O."/>
            <person name="Reyrat J.M."/>
        </authorList>
    </citation>
    <scope>NUCLEOTIDE SEQUENCE [LARGE SCALE GENOMIC DNA]</scope>
    <source>
        <strain evidence="3">ATCC 700084 / mc(2)155</strain>
    </source>
</reference>
<evidence type="ECO:0000259" key="1">
    <source>
        <dbReference type="Pfam" id="PF19802"/>
    </source>
</evidence>
<accession>I7G763</accession>